<name>A0ABV4NZ94_9GAMM</name>
<organism evidence="2 3">
    <name type="scientific">Microbulbifer epialgicus</name>
    <dbReference type="NCBI Taxonomy" id="393907"/>
    <lineage>
        <taxon>Bacteria</taxon>
        <taxon>Pseudomonadati</taxon>
        <taxon>Pseudomonadota</taxon>
        <taxon>Gammaproteobacteria</taxon>
        <taxon>Cellvibrionales</taxon>
        <taxon>Microbulbiferaceae</taxon>
        <taxon>Microbulbifer</taxon>
    </lineage>
</organism>
<dbReference type="EMBL" id="JBGMEK010000016">
    <property type="protein sequence ID" value="MFA0811114.1"/>
    <property type="molecule type" value="Genomic_DNA"/>
</dbReference>
<evidence type="ECO:0000259" key="1">
    <source>
        <dbReference type="Pfam" id="PF04965"/>
    </source>
</evidence>
<feature type="domain" description="IraD/Gp25-like" evidence="1">
    <location>
        <begin position="19"/>
        <end position="105"/>
    </location>
</feature>
<accession>A0ABV4NZ94</accession>
<dbReference type="RefSeq" id="WP_371838683.1">
    <property type="nucleotide sequence ID" value="NZ_JBGMEK010000016.1"/>
</dbReference>
<dbReference type="Proteomes" id="UP001569428">
    <property type="component" value="Unassembled WGS sequence"/>
</dbReference>
<evidence type="ECO:0000313" key="2">
    <source>
        <dbReference type="EMBL" id="MFA0811114.1"/>
    </source>
</evidence>
<dbReference type="InterPro" id="IPR007048">
    <property type="entry name" value="IraD/Gp25-like"/>
</dbReference>
<proteinExistence type="predicted"/>
<gene>
    <name evidence="2" type="ORF">ACCI49_09295</name>
</gene>
<keyword evidence="3" id="KW-1185">Reference proteome</keyword>
<protein>
    <submittedName>
        <fullName evidence="2">GPW/gp25 family protein</fullName>
    </submittedName>
</protein>
<dbReference type="Gene3D" id="3.10.450.40">
    <property type="match status" value="1"/>
</dbReference>
<reference evidence="2 3" key="1">
    <citation type="submission" date="2024-08" db="EMBL/GenBank/DDBJ databases">
        <authorList>
            <person name="Ishaq N."/>
        </authorList>
    </citation>
    <scope>NUCLEOTIDE SEQUENCE [LARGE SCALE GENOMIC DNA]</scope>
    <source>
        <strain evidence="2 3">DSM 18651</strain>
    </source>
</reference>
<evidence type="ECO:0000313" key="3">
    <source>
        <dbReference type="Proteomes" id="UP001569428"/>
    </source>
</evidence>
<dbReference type="Pfam" id="PF04965">
    <property type="entry name" value="GPW_gp25"/>
    <property type="match status" value="1"/>
</dbReference>
<comment type="caution">
    <text evidence="2">The sequence shown here is derived from an EMBL/GenBank/DDBJ whole genome shotgun (WGS) entry which is preliminary data.</text>
</comment>
<dbReference type="SUPFAM" id="SSF160719">
    <property type="entry name" value="gpW/gp25-like"/>
    <property type="match status" value="1"/>
</dbReference>
<sequence length="120" mass="13295">MQVDFPYHFDGRDRTAETSEENHIRNLIEQILFTNPGERVNRPDFGAGIYQLLFAPASPEQAATTEFMIRGALQQYLGQRISVQEITAEAVDSAIHINIAYQILRNGVLSSASFQVGGGP</sequence>